<evidence type="ECO:0000313" key="2">
    <source>
        <dbReference type="Proteomes" id="UP001605036"/>
    </source>
</evidence>
<gene>
    <name evidence="1" type="ORF">R1flu_015812</name>
</gene>
<dbReference type="Proteomes" id="UP001605036">
    <property type="component" value="Unassembled WGS sequence"/>
</dbReference>
<proteinExistence type="predicted"/>
<comment type="caution">
    <text evidence="1">The sequence shown here is derived from an EMBL/GenBank/DDBJ whole genome shotgun (WGS) entry which is preliminary data.</text>
</comment>
<sequence length="235" mass="26833">MEADVDVEGDETNDLEVYGHEARHVMSETMSTLLMEHAPTNRKVDLMVSYEGHEMYKASLVSLLVGNPTLSKDHLTRIKQSVYFNGVKPKPRVDGVPMCIMDVGSDCVVLFDGLHNLFNISSRGLRIGQKGRKDGQMNQVWFGRVQKIRMKYNGKWGKSRSEIDLLDRPVAQGTEGCCCQVLFNWYKKFNWCLIPGSRVKFMYDNTDLQWIDLETVITIKFIEDGEKCACFVDFG</sequence>
<organism evidence="1 2">
    <name type="scientific">Riccia fluitans</name>
    <dbReference type="NCBI Taxonomy" id="41844"/>
    <lineage>
        <taxon>Eukaryota</taxon>
        <taxon>Viridiplantae</taxon>
        <taxon>Streptophyta</taxon>
        <taxon>Embryophyta</taxon>
        <taxon>Marchantiophyta</taxon>
        <taxon>Marchantiopsida</taxon>
        <taxon>Marchantiidae</taxon>
        <taxon>Marchantiales</taxon>
        <taxon>Ricciaceae</taxon>
        <taxon>Riccia</taxon>
    </lineage>
</organism>
<dbReference type="EMBL" id="JBHFFA010000004">
    <property type="protein sequence ID" value="KAL2631126.1"/>
    <property type="molecule type" value="Genomic_DNA"/>
</dbReference>
<evidence type="ECO:0000313" key="1">
    <source>
        <dbReference type="EMBL" id="KAL2631126.1"/>
    </source>
</evidence>
<keyword evidence="2" id="KW-1185">Reference proteome</keyword>
<protein>
    <submittedName>
        <fullName evidence="1">Uncharacterized protein</fullName>
    </submittedName>
</protein>
<reference evidence="1 2" key="1">
    <citation type="submission" date="2024-09" db="EMBL/GenBank/DDBJ databases">
        <title>Chromosome-scale assembly of Riccia fluitans.</title>
        <authorList>
            <person name="Paukszto L."/>
            <person name="Sawicki J."/>
            <person name="Karawczyk K."/>
            <person name="Piernik-Szablinska J."/>
            <person name="Szczecinska M."/>
            <person name="Mazdziarz M."/>
        </authorList>
    </citation>
    <scope>NUCLEOTIDE SEQUENCE [LARGE SCALE GENOMIC DNA]</scope>
    <source>
        <strain evidence="1">Rf_01</strain>
        <tissue evidence="1">Aerial parts of the thallus</tissue>
    </source>
</reference>
<accession>A0ABD1YK10</accession>
<name>A0ABD1YK10_9MARC</name>
<dbReference type="AlphaFoldDB" id="A0ABD1YK10"/>